<evidence type="ECO:0000313" key="2">
    <source>
        <dbReference type="Proteomes" id="UP000198461"/>
    </source>
</evidence>
<evidence type="ECO:0000313" key="1">
    <source>
        <dbReference type="EMBL" id="SIO12468.1"/>
    </source>
</evidence>
<gene>
    <name evidence="1" type="ORF">SAMN05443662_1558</name>
</gene>
<dbReference type="AlphaFoldDB" id="A0A1N6GY31"/>
<organism evidence="1 2">
    <name type="scientific">Sulfurivirga caldicuralii</name>
    <dbReference type="NCBI Taxonomy" id="364032"/>
    <lineage>
        <taxon>Bacteria</taxon>
        <taxon>Pseudomonadati</taxon>
        <taxon>Pseudomonadota</taxon>
        <taxon>Gammaproteobacteria</taxon>
        <taxon>Thiotrichales</taxon>
        <taxon>Piscirickettsiaceae</taxon>
        <taxon>Sulfurivirga</taxon>
    </lineage>
</organism>
<dbReference type="EMBL" id="FSRE01000003">
    <property type="protein sequence ID" value="SIO12468.1"/>
    <property type="molecule type" value="Genomic_DNA"/>
</dbReference>
<accession>A0A1N6GY31</accession>
<sequence length="141" mass="15917">MSCCGGNFCNFEFPPGPPLLDLPVAHLKARYLFLPYGTLLERGEKVRIWMENGKTETVFIGDKWPVDFAVNPPRIIAEAPPTWAQVALDSGREEDDLLGWAFNPLHNPQAPACVVRFEHIAVAQPTLKQRLYALLYKLRTL</sequence>
<dbReference type="RefSeq" id="WP_074201801.1">
    <property type="nucleotide sequence ID" value="NZ_FSRE01000003.1"/>
</dbReference>
<keyword evidence="2" id="KW-1185">Reference proteome</keyword>
<proteinExistence type="predicted"/>
<protein>
    <submittedName>
        <fullName evidence="1">Uncharacterized protein</fullName>
    </submittedName>
</protein>
<dbReference type="STRING" id="364032.SAMN05443662_1558"/>
<reference evidence="1 2" key="1">
    <citation type="submission" date="2016-11" db="EMBL/GenBank/DDBJ databases">
        <authorList>
            <person name="Jaros S."/>
            <person name="Januszkiewicz K."/>
            <person name="Wedrychowicz H."/>
        </authorList>
    </citation>
    <scope>NUCLEOTIDE SEQUENCE [LARGE SCALE GENOMIC DNA]</scope>
    <source>
        <strain evidence="1 2">DSM 17737</strain>
    </source>
</reference>
<dbReference type="Proteomes" id="UP000198461">
    <property type="component" value="Unassembled WGS sequence"/>
</dbReference>
<dbReference type="OrthoDB" id="5612202at2"/>
<name>A0A1N6GY31_9GAMM</name>